<sequence>MPLPFILHNQTDEPSNDQSSPQFKNFTGDSYSDEETESVQDTEMHNNMDSF</sequence>
<evidence type="ECO:0000313" key="2">
    <source>
        <dbReference type="EMBL" id="CAG8514349.1"/>
    </source>
</evidence>
<evidence type="ECO:0000313" key="3">
    <source>
        <dbReference type="Proteomes" id="UP000789901"/>
    </source>
</evidence>
<protein>
    <submittedName>
        <fullName evidence="2">16372_t:CDS:1</fullName>
    </submittedName>
</protein>
<proteinExistence type="predicted"/>
<feature type="compositionally biased region" description="Polar residues" evidence="1">
    <location>
        <begin position="8"/>
        <end position="30"/>
    </location>
</feature>
<dbReference type="Proteomes" id="UP000789901">
    <property type="component" value="Unassembled WGS sequence"/>
</dbReference>
<comment type="caution">
    <text evidence="2">The sequence shown here is derived from an EMBL/GenBank/DDBJ whole genome shotgun (WGS) entry which is preliminary data.</text>
</comment>
<feature type="region of interest" description="Disordered" evidence="1">
    <location>
        <begin position="1"/>
        <end position="51"/>
    </location>
</feature>
<gene>
    <name evidence="2" type="ORF">GMARGA_LOCUS2842</name>
</gene>
<name>A0ABM8W3D3_GIGMA</name>
<dbReference type="EMBL" id="CAJVQB010000945">
    <property type="protein sequence ID" value="CAG8514349.1"/>
    <property type="molecule type" value="Genomic_DNA"/>
</dbReference>
<evidence type="ECO:0000256" key="1">
    <source>
        <dbReference type="SAM" id="MobiDB-lite"/>
    </source>
</evidence>
<accession>A0ABM8W3D3</accession>
<reference evidence="2 3" key="1">
    <citation type="submission" date="2021-06" db="EMBL/GenBank/DDBJ databases">
        <authorList>
            <person name="Kallberg Y."/>
            <person name="Tangrot J."/>
            <person name="Rosling A."/>
        </authorList>
    </citation>
    <scope>NUCLEOTIDE SEQUENCE [LARGE SCALE GENOMIC DNA]</scope>
    <source>
        <strain evidence="2 3">120-4 pot B 10/14</strain>
    </source>
</reference>
<organism evidence="2 3">
    <name type="scientific">Gigaspora margarita</name>
    <dbReference type="NCBI Taxonomy" id="4874"/>
    <lineage>
        <taxon>Eukaryota</taxon>
        <taxon>Fungi</taxon>
        <taxon>Fungi incertae sedis</taxon>
        <taxon>Mucoromycota</taxon>
        <taxon>Glomeromycotina</taxon>
        <taxon>Glomeromycetes</taxon>
        <taxon>Diversisporales</taxon>
        <taxon>Gigasporaceae</taxon>
        <taxon>Gigaspora</taxon>
    </lineage>
</organism>
<feature type="compositionally biased region" description="Basic and acidic residues" evidence="1">
    <location>
        <begin position="42"/>
        <end position="51"/>
    </location>
</feature>
<keyword evidence="3" id="KW-1185">Reference proteome</keyword>
<feature type="compositionally biased region" description="Acidic residues" evidence="1">
    <location>
        <begin position="31"/>
        <end position="40"/>
    </location>
</feature>